<dbReference type="GO" id="GO:0005886">
    <property type="term" value="C:plasma membrane"/>
    <property type="evidence" value="ECO:0007669"/>
    <property type="project" value="UniProtKB-SubCell"/>
</dbReference>
<keyword evidence="3" id="KW-1003">Cell membrane</keyword>
<evidence type="ECO:0000256" key="5">
    <source>
        <dbReference type="ARBA" id="ARBA00022989"/>
    </source>
</evidence>
<proteinExistence type="inferred from homology"/>
<dbReference type="InterPro" id="IPR035906">
    <property type="entry name" value="MetI-like_sf"/>
</dbReference>
<protein>
    <submittedName>
        <fullName evidence="9">Sugar ABC transporter permease</fullName>
    </submittedName>
</protein>
<dbReference type="OrthoDB" id="157184at2"/>
<feature type="transmembrane region" description="Helical" evidence="7">
    <location>
        <begin position="85"/>
        <end position="109"/>
    </location>
</feature>
<feature type="transmembrane region" description="Helical" evidence="7">
    <location>
        <begin position="20"/>
        <end position="46"/>
    </location>
</feature>
<organism evidence="9 10">
    <name type="scientific">Eisenbergiella tayi</name>
    <dbReference type="NCBI Taxonomy" id="1432052"/>
    <lineage>
        <taxon>Bacteria</taxon>
        <taxon>Bacillati</taxon>
        <taxon>Bacillota</taxon>
        <taxon>Clostridia</taxon>
        <taxon>Lachnospirales</taxon>
        <taxon>Lachnospiraceae</taxon>
        <taxon>Eisenbergiella</taxon>
    </lineage>
</organism>
<evidence type="ECO:0000256" key="6">
    <source>
        <dbReference type="ARBA" id="ARBA00023136"/>
    </source>
</evidence>
<feature type="transmembrane region" description="Helical" evidence="7">
    <location>
        <begin position="154"/>
        <end position="174"/>
    </location>
</feature>
<keyword evidence="6 7" id="KW-0472">Membrane</keyword>
<sequence length="304" mass="33931">MAQIKSRKTTGRVSAGSDQIIFNVLAYIFLTIVALLAFLPFFMLVINSFASEKSIITTGYSIWPAEFSTAAYELVFLMPLKILRAYGVTIAVTSIGTLCSLFFSSMAAYVMYRKDVQYRNILAFFLFFTTLFNGGLMSYYMILMKYLHLGNTFWVLLLSPMFSVFNILILKNFFNGSVPDSLFEAAKIDGAGEFTIFLKVVLPISKAALASIGLFTALTYWNDWWTGMMFVKNESLHSLQYTLYQILSSATYASSMVNAPVVVNTPKESLKLAMTVIATGPIIFLYPFVQKYFVAGMTIGAVKG</sequence>
<reference evidence="9 10" key="1">
    <citation type="submission" date="2016-08" db="EMBL/GenBank/DDBJ databases">
        <authorList>
            <person name="Seilhamer J.J."/>
        </authorList>
    </citation>
    <scope>NUCLEOTIDE SEQUENCE [LARGE SCALE GENOMIC DNA]</scope>
    <source>
        <strain evidence="9 10">NML150140-1</strain>
    </source>
</reference>
<dbReference type="Proteomes" id="UP000094271">
    <property type="component" value="Unassembled WGS sequence"/>
</dbReference>
<keyword evidence="2 7" id="KW-0813">Transport</keyword>
<dbReference type="PROSITE" id="PS50928">
    <property type="entry name" value="ABC_TM1"/>
    <property type="match status" value="1"/>
</dbReference>
<name>A0A1E3UCK6_9FIRM</name>
<evidence type="ECO:0000256" key="4">
    <source>
        <dbReference type="ARBA" id="ARBA00022692"/>
    </source>
</evidence>
<dbReference type="PANTHER" id="PTHR43744">
    <property type="entry name" value="ABC TRANSPORTER PERMEASE PROTEIN MG189-RELATED-RELATED"/>
    <property type="match status" value="1"/>
</dbReference>
<dbReference type="SUPFAM" id="SSF161098">
    <property type="entry name" value="MetI-like"/>
    <property type="match status" value="1"/>
</dbReference>
<comment type="caution">
    <text evidence="9">The sequence shown here is derived from an EMBL/GenBank/DDBJ whole genome shotgun (WGS) entry which is preliminary data.</text>
</comment>
<comment type="similarity">
    <text evidence="7">Belongs to the binding-protein-dependent transport system permease family.</text>
</comment>
<feature type="transmembrane region" description="Helical" evidence="7">
    <location>
        <begin position="270"/>
        <end position="289"/>
    </location>
</feature>
<evidence type="ECO:0000256" key="2">
    <source>
        <dbReference type="ARBA" id="ARBA00022448"/>
    </source>
</evidence>
<evidence type="ECO:0000256" key="1">
    <source>
        <dbReference type="ARBA" id="ARBA00004651"/>
    </source>
</evidence>
<dbReference type="RefSeq" id="WP_069423399.1">
    <property type="nucleotide sequence ID" value="NZ_DAWDRA010000233.1"/>
</dbReference>
<feature type="transmembrane region" description="Helical" evidence="7">
    <location>
        <begin position="194"/>
        <end position="221"/>
    </location>
</feature>
<evidence type="ECO:0000313" key="9">
    <source>
        <dbReference type="EMBL" id="ODR47514.1"/>
    </source>
</evidence>
<dbReference type="CDD" id="cd06261">
    <property type="entry name" value="TM_PBP2"/>
    <property type="match status" value="1"/>
</dbReference>
<dbReference type="GO" id="GO:0055085">
    <property type="term" value="P:transmembrane transport"/>
    <property type="evidence" value="ECO:0007669"/>
    <property type="project" value="InterPro"/>
</dbReference>
<dbReference type="Gene3D" id="1.10.3720.10">
    <property type="entry name" value="MetI-like"/>
    <property type="match status" value="1"/>
</dbReference>
<dbReference type="AlphaFoldDB" id="A0A1E3UCK6"/>
<gene>
    <name evidence="9" type="ORF">BEI59_22860</name>
</gene>
<feature type="domain" description="ABC transmembrane type-1" evidence="8">
    <location>
        <begin position="86"/>
        <end position="289"/>
    </location>
</feature>
<evidence type="ECO:0000256" key="7">
    <source>
        <dbReference type="RuleBase" id="RU363032"/>
    </source>
</evidence>
<evidence type="ECO:0000259" key="8">
    <source>
        <dbReference type="PROSITE" id="PS50928"/>
    </source>
</evidence>
<dbReference type="Pfam" id="PF00528">
    <property type="entry name" value="BPD_transp_1"/>
    <property type="match status" value="1"/>
</dbReference>
<keyword evidence="4 7" id="KW-0812">Transmembrane</keyword>
<feature type="transmembrane region" description="Helical" evidence="7">
    <location>
        <begin position="121"/>
        <end position="142"/>
    </location>
</feature>
<keyword evidence="5 7" id="KW-1133">Transmembrane helix</keyword>
<evidence type="ECO:0000256" key="3">
    <source>
        <dbReference type="ARBA" id="ARBA00022475"/>
    </source>
</evidence>
<dbReference type="EMBL" id="MEHA01000020">
    <property type="protein sequence ID" value="ODR47514.1"/>
    <property type="molecule type" value="Genomic_DNA"/>
</dbReference>
<dbReference type="InterPro" id="IPR000515">
    <property type="entry name" value="MetI-like"/>
</dbReference>
<comment type="subcellular location">
    <subcellularLocation>
        <location evidence="1 7">Cell membrane</location>
        <topology evidence="1 7">Multi-pass membrane protein</topology>
    </subcellularLocation>
</comment>
<accession>A0A1E3UCK6</accession>
<evidence type="ECO:0000313" key="10">
    <source>
        <dbReference type="Proteomes" id="UP000094271"/>
    </source>
</evidence>
<dbReference type="PANTHER" id="PTHR43744:SF9">
    <property type="entry name" value="POLYGALACTURONAN_RHAMNOGALACTURONAN TRANSPORT SYSTEM PERMEASE PROTEIN YTCP"/>
    <property type="match status" value="1"/>
</dbReference>